<dbReference type="InterPro" id="IPR029060">
    <property type="entry name" value="PIN-like_dom_sf"/>
</dbReference>
<keyword evidence="8" id="KW-1185">Reference proteome</keyword>
<comment type="cofactor">
    <cofactor evidence="5">
        <name>Mg(2+)</name>
        <dbReference type="ChEBI" id="CHEBI:18420"/>
    </cofactor>
</comment>
<keyword evidence="3 5" id="KW-0479">Metal-binding</keyword>
<dbReference type="Pfam" id="PF01850">
    <property type="entry name" value="PIN"/>
    <property type="match status" value="1"/>
</dbReference>
<evidence type="ECO:0000256" key="4">
    <source>
        <dbReference type="ARBA" id="ARBA00022801"/>
    </source>
</evidence>
<name>A0A2Z2MG80_9EURY</name>
<keyword evidence="2 5" id="KW-0540">Nuclease</keyword>
<dbReference type="EC" id="3.1.-.-" evidence="5"/>
<evidence type="ECO:0000259" key="6">
    <source>
        <dbReference type="SMART" id="SM00670"/>
    </source>
</evidence>
<evidence type="ECO:0000256" key="3">
    <source>
        <dbReference type="ARBA" id="ARBA00022723"/>
    </source>
</evidence>
<dbReference type="InterPro" id="IPR002716">
    <property type="entry name" value="PIN_dom"/>
</dbReference>
<accession>A0A2Z2MG80</accession>
<dbReference type="InterPro" id="IPR039018">
    <property type="entry name" value="VapC20-like"/>
</dbReference>
<comment type="function">
    <text evidence="5">Toxic component of a toxin-antitoxin (TA) system. An RNase.</text>
</comment>
<dbReference type="OrthoDB" id="41298at2157"/>
<gene>
    <name evidence="5" type="primary">vapC</name>
    <name evidence="7" type="ORF">A3L01_04575</name>
</gene>
<evidence type="ECO:0000256" key="5">
    <source>
        <dbReference type="HAMAP-Rule" id="MF_00265"/>
    </source>
</evidence>
<dbReference type="PANTHER" id="PTHR42188">
    <property type="entry name" value="23S RRNA-SPECIFIC ENDONUCLEASE VAPC20"/>
    <property type="match status" value="1"/>
</dbReference>
<keyword evidence="1 5" id="KW-1277">Toxin-antitoxin system</keyword>
<evidence type="ECO:0000256" key="2">
    <source>
        <dbReference type="ARBA" id="ARBA00022722"/>
    </source>
</evidence>
<sequence>MRFIDANVFIYALLKPRREPPENIRQIKENSKEILRRVSEGEKVVTTVVHLSEVANVLESRGGKGLARDFVLSVLTGGNIEVLEVSPGDYLRATLVAGEKGLGINDALAYLKMKERGIAEIYTFDRDFERLDVRVVRG</sequence>
<dbReference type="KEGG" id="tbs:A3L01_04575"/>
<evidence type="ECO:0000313" key="8">
    <source>
        <dbReference type="Proteomes" id="UP000250272"/>
    </source>
</evidence>
<protein>
    <recommendedName>
        <fullName evidence="5">Ribonuclease VapC</fullName>
        <shortName evidence="5">RNase VapC</shortName>
        <ecNumber evidence="5">3.1.-.-</ecNumber>
    </recommendedName>
    <alternativeName>
        <fullName evidence="5">Putative toxin VapC</fullName>
    </alternativeName>
</protein>
<comment type="similarity">
    <text evidence="5">Belongs to the PINc/VapC protein family.</text>
</comment>
<dbReference type="GO" id="GO:0003677">
    <property type="term" value="F:DNA binding"/>
    <property type="evidence" value="ECO:0007669"/>
    <property type="project" value="UniProtKB-KW"/>
</dbReference>
<reference evidence="7 8" key="1">
    <citation type="submission" date="2016-04" db="EMBL/GenBank/DDBJ databases">
        <title>Complete genome sequence of Thermococcus barossii type strain SHCK-94.</title>
        <authorList>
            <person name="Oger P.M."/>
        </authorList>
    </citation>
    <scope>NUCLEOTIDE SEQUENCE [LARGE SCALE GENOMIC DNA]</scope>
    <source>
        <strain evidence="7 8">SHCK-94</strain>
    </source>
</reference>
<dbReference type="GO" id="GO:0000287">
    <property type="term" value="F:magnesium ion binding"/>
    <property type="evidence" value="ECO:0007669"/>
    <property type="project" value="UniProtKB-UniRule"/>
</dbReference>
<dbReference type="SUPFAM" id="SSF88723">
    <property type="entry name" value="PIN domain-like"/>
    <property type="match status" value="1"/>
</dbReference>
<keyword evidence="4 5" id="KW-0378">Hydrolase</keyword>
<dbReference type="GO" id="GO:0016787">
    <property type="term" value="F:hydrolase activity"/>
    <property type="evidence" value="ECO:0007669"/>
    <property type="project" value="UniProtKB-KW"/>
</dbReference>
<feature type="domain" description="PIN" evidence="6">
    <location>
        <begin position="1"/>
        <end position="130"/>
    </location>
</feature>
<dbReference type="EMBL" id="CP015101">
    <property type="protein sequence ID" value="ASJ04673.1"/>
    <property type="molecule type" value="Genomic_DNA"/>
</dbReference>
<evidence type="ECO:0000313" key="7">
    <source>
        <dbReference type="EMBL" id="ASJ04673.1"/>
    </source>
</evidence>
<feature type="binding site" evidence="5">
    <location>
        <position position="106"/>
    </location>
    <ligand>
        <name>Mg(2+)</name>
        <dbReference type="ChEBI" id="CHEBI:18420"/>
    </ligand>
</feature>
<dbReference type="SMART" id="SM00670">
    <property type="entry name" value="PINc"/>
    <property type="match status" value="1"/>
</dbReference>
<organism evidence="7 8">
    <name type="scientific">Thermococcus barossii</name>
    <dbReference type="NCBI Taxonomy" id="54077"/>
    <lineage>
        <taxon>Archaea</taxon>
        <taxon>Methanobacteriati</taxon>
        <taxon>Methanobacteriota</taxon>
        <taxon>Thermococci</taxon>
        <taxon>Thermococcales</taxon>
        <taxon>Thermococcaceae</taxon>
        <taxon>Thermococcus</taxon>
    </lineage>
</organism>
<dbReference type="CDD" id="cd09854">
    <property type="entry name" value="PIN_VapC-like"/>
    <property type="match status" value="1"/>
</dbReference>
<dbReference type="GO" id="GO:0090729">
    <property type="term" value="F:toxin activity"/>
    <property type="evidence" value="ECO:0007669"/>
    <property type="project" value="UniProtKB-KW"/>
</dbReference>
<dbReference type="HAMAP" id="MF_00265">
    <property type="entry name" value="VapC_Nob1"/>
    <property type="match status" value="1"/>
</dbReference>
<dbReference type="GeneID" id="33326020"/>
<dbReference type="Proteomes" id="UP000250272">
    <property type="component" value="Chromosome"/>
</dbReference>
<keyword evidence="5" id="KW-0460">Magnesium</keyword>
<dbReference type="GO" id="GO:0016075">
    <property type="term" value="P:rRNA catabolic process"/>
    <property type="evidence" value="ECO:0007669"/>
    <property type="project" value="TreeGrafter"/>
</dbReference>
<proteinExistence type="inferred from homology"/>
<dbReference type="Gene3D" id="3.40.50.1010">
    <property type="entry name" value="5'-nuclease"/>
    <property type="match status" value="1"/>
</dbReference>
<keyword evidence="5" id="KW-0800">Toxin</keyword>
<dbReference type="PANTHER" id="PTHR42188:SF1">
    <property type="entry name" value="23S RRNA-SPECIFIC ENDONUCLEASE VAPC20"/>
    <property type="match status" value="1"/>
</dbReference>
<feature type="binding site" evidence="5">
    <location>
        <position position="5"/>
    </location>
    <ligand>
        <name>Mg(2+)</name>
        <dbReference type="ChEBI" id="CHEBI:18420"/>
    </ligand>
</feature>
<dbReference type="AlphaFoldDB" id="A0A2Z2MG80"/>
<evidence type="ECO:0000256" key="1">
    <source>
        <dbReference type="ARBA" id="ARBA00022649"/>
    </source>
</evidence>
<dbReference type="InterPro" id="IPR022907">
    <property type="entry name" value="VapC_family"/>
</dbReference>
<dbReference type="GO" id="GO:0004521">
    <property type="term" value="F:RNA endonuclease activity"/>
    <property type="evidence" value="ECO:0007669"/>
    <property type="project" value="InterPro"/>
</dbReference>
<keyword evidence="7" id="KW-0238">DNA-binding</keyword>
<dbReference type="RefSeq" id="WP_088864691.1">
    <property type="nucleotide sequence ID" value="NZ_CP015101.1"/>
</dbReference>